<dbReference type="Proteomes" id="UP001186944">
    <property type="component" value="Unassembled WGS sequence"/>
</dbReference>
<protein>
    <recommendedName>
        <fullName evidence="1">Reverse transcriptase domain-containing protein</fullName>
    </recommendedName>
</protein>
<dbReference type="AlphaFoldDB" id="A0AA89C1A7"/>
<organism evidence="2 3">
    <name type="scientific">Pinctada imbricata</name>
    <name type="common">Atlantic pearl-oyster</name>
    <name type="synonym">Pinctada martensii</name>
    <dbReference type="NCBI Taxonomy" id="66713"/>
    <lineage>
        <taxon>Eukaryota</taxon>
        <taxon>Metazoa</taxon>
        <taxon>Spiralia</taxon>
        <taxon>Lophotrochozoa</taxon>
        <taxon>Mollusca</taxon>
        <taxon>Bivalvia</taxon>
        <taxon>Autobranchia</taxon>
        <taxon>Pteriomorphia</taxon>
        <taxon>Pterioida</taxon>
        <taxon>Pterioidea</taxon>
        <taxon>Pteriidae</taxon>
        <taxon>Pinctada</taxon>
    </lineage>
</organism>
<gene>
    <name evidence="2" type="ORF">FSP39_010211</name>
</gene>
<evidence type="ECO:0000259" key="1">
    <source>
        <dbReference type="PROSITE" id="PS50878"/>
    </source>
</evidence>
<proteinExistence type="predicted"/>
<dbReference type="PROSITE" id="PS50878">
    <property type="entry name" value="RT_POL"/>
    <property type="match status" value="1"/>
</dbReference>
<reference evidence="2" key="1">
    <citation type="submission" date="2019-08" db="EMBL/GenBank/DDBJ databases">
        <title>The improved chromosome-level genome for the pearl oyster Pinctada fucata martensii using PacBio sequencing and Hi-C.</title>
        <authorList>
            <person name="Zheng Z."/>
        </authorList>
    </citation>
    <scope>NUCLEOTIDE SEQUENCE</scope>
    <source>
        <strain evidence="2">ZZ-2019</strain>
        <tissue evidence="2">Adductor muscle</tissue>
    </source>
</reference>
<comment type="caution">
    <text evidence="2">The sequence shown here is derived from an EMBL/GenBank/DDBJ whole genome shotgun (WGS) entry which is preliminary data.</text>
</comment>
<dbReference type="CDD" id="cd01650">
    <property type="entry name" value="RT_nLTR_like"/>
    <property type="match status" value="1"/>
</dbReference>
<keyword evidence="3" id="KW-1185">Reference proteome</keyword>
<dbReference type="PANTHER" id="PTHR33332">
    <property type="entry name" value="REVERSE TRANSCRIPTASE DOMAIN-CONTAINING PROTEIN"/>
    <property type="match status" value="1"/>
</dbReference>
<evidence type="ECO:0000313" key="2">
    <source>
        <dbReference type="EMBL" id="KAK3102286.1"/>
    </source>
</evidence>
<name>A0AA89C1A7_PINIB</name>
<evidence type="ECO:0000313" key="3">
    <source>
        <dbReference type="Proteomes" id="UP001186944"/>
    </source>
</evidence>
<dbReference type="InterPro" id="IPR000477">
    <property type="entry name" value="RT_dom"/>
</dbReference>
<accession>A0AA89C1A7</accession>
<dbReference type="EMBL" id="VSWD01000005">
    <property type="protein sequence ID" value="KAK3102286.1"/>
    <property type="molecule type" value="Genomic_DNA"/>
</dbReference>
<dbReference type="Pfam" id="PF00078">
    <property type="entry name" value="RVT_1"/>
    <property type="match status" value="1"/>
</dbReference>
<sequence>MWTRYMETRDPNSYREYCRARNKVISTIAKERKKREHDIAKSAKTNCKNFWSYINSKRKTKSGNAELHTKKDNVKFIATTDEEKAEVLGEFFSSIFTVETDDNMPSANSITPSVQFNDNEFNVPEVNKLLATLDTFKSPGPDQVHPKVLYELANVIDQPLCMIFNSSFTTGIVPDGWKSGQISALFKKGDTKSASNYRPVSHTSVICKIMEKLIRKRITDHMDSNDLFSNHHFGFISGRSTTLQLLKVIDEWTEALDNNEVIDTIYMDFIKAFDKVPHKRLIHKMQAYGIGEQMCIWINNFLSNRKQRVHLNGKYSRWHEVTSGIPQGTVIGPILFVLFINDLPECVESISSLFADDTKLYSSIKEEIDRSVLQNDLDNLFEWSTKWLLKFHPDK</sequence>
<feature type="domain" description="Reverse transcriptase" evidence="1">
    <location>
        <begin position="166"/>
        <end position="395"/>
    </location>
</feature>